<dbReference type="PANTHER" id="PTHR43669">
    <property type="entry name" value="5-KETO-D-GLUCONATE 5-REDUCTASE"/>
    <property type="match status" value="1"/>
</dbReference>
<dbReference type="GO" id="GO:0016491">
    <property type="term" value="F:oxidoreductase activity"/>
    <property type="evidence" value="ECO:0007669"/>
    <property type="project" value="UniProtKB-KW"/>
</dbReference>
<proteinExistence type="inferred from homology"/>
<gene>
    <name evidence="4" type="ORF">E0E05_09905</name>
</gene>
<dbReference type="RefSeq" id="WP_131616561.1">
    <property type="nucleotide sequence ID" value="NZ_CP036532.1"/>
</dbReference>
<dbReference type="Pfam" id="PF00106">
    <property type="entry name" value="adh_short"/>
    <property type="match status" value="1"/>
</dbReference>
<evidence type="ECO:0000256" key="1">
    <source>
        <dbReference type="ARBA" id="ARBA00006484"/>
    </source>
</evidence>
<dbReference type="PANTHER" id="PTHR43669:SF3">
    <property type="entry name" value="ALCOHOL DEHYDROGENASE, PUTATIVE (AFU_ORTHOLOGUE AFUA_3G03445)-RELATED"/>
    <property type="match status" value="1"/>
</dbReference>
<dbReference type="PRINTS" id="PR00080">
    <property type="entry name" value="SDRFAMILY"/>
</dbReference>
<evidence type="ECO:0000313" key="5">
    <source>
        <dbReference type="Proteomes" id="UP000293719"/>
    </source>
</evidence>
<comment type="similarity">
    <text evidence="1 3">Belongs to the short-chain dehydrogenases/reductases (SDR) family.</text>
</comment>
<name>A0A4P6V0F6_9HYPH</name>
<keyword evidence="2" id="KW-0560">Oxidoreductase</keyword>
<dbReference type="Proteomes" id="UP000293719">
    <property type="component" value="Chromosome"/>
</dbReference>
<accession>A0A4P6V0F6</accession>
<protein>
    <submittedName>
        <fullName evidence="4">SDR family NAD(P)-dependent oxidoreductase</fullName>
    </submittedName>
</protein>
<dbReference type="EMBL" id="CP036532">
    <property type="protein sequence ID" value="QBK30877.1"/>
    <property type="molecule type" value="Genomic_DNA"/>
</dbReference>
<reference evidence="4 5" key="1">
    <citation type="journal article" date="2017" name="Int. J. Syst. Evol. Microbiol.">
        <title>Roseitalea porphyridii gen. nov., sp. nov., isolated from a red alga, and reclassification of Hoeflea suaedae Chung et al. 2013 as Pseudohoeflea suaedae gen. nov., comb. nov.</title>
        <authorList>
            <person name="Hyeon J.W."/>
            <person name="Jeong S.E."/>
            <person name="Baek K."/>
            <person name="Jeon C.O."/>
        </authorList>
    </citation>
    <scope>NUCLEOTIDE SEQUENCE [LARGE SCALE GENOMIC DNA]</scope>
    <source>
        <strain evidence="4 5">MA7-20</strain>
    </source>
</reference>
<dbReference type="InterPro" id="IPR002347">
    <property type="entry name" value="SDR_fam"/>
</dbReference>
<dbReference type="InterPro" id="IPR036291">
    <property type="entry name" value="NAD(P)-bd_dom_sf"/>
</dbReference>
<dbReference type="PRINTS" id="PR00081">
    <property type="entry name" value="GDHRDH"/>
</dbReference>
<dbReference type="SUPFAM" id="SSF51735">
    <property type="entry name" value="NAD(P)-binding Rossmann-fold domains"/>
    <property type="match status" value="1"/>
</dbReference>
<dbReference type="Gene3D" id="3.40.50.720">
    <property type="entry name" value="NAD(P)-binding Rossmann-like Domain"/>
    <property type="match status" value="1"/>
</dbReference>
<organism evidence="4 5">
    <name type="scientific">Roseitalea porphyridii</name>
    <dbReference type="NCBI Taxonomy" id="1852022"/>
    <lineage>
        <taxon>Bacteria</taxon>
        <taxon>Pseudomonadati</taxon>
        <taxon>Pseudomonadota</taxon>
        <taxon>Alphaproteobacteria</taxon>
        <taxon>Hyphomicrobiales</taxon>
        <taxon>Ahrensiaceae</taxon>
        <taxon>Roseitalea</taxon>
    </lineage>
</organism>
<dbReference type="GeneID" id="90767610"/>
<dbReference type="AlphaFoldDB" id="A0A4P6V0F6"/>
<keyword evidence="5" id="KW-1185">Reference proteome</keyword>
<evidence type="ECO:0000256" key="3">
    <source>
        <dbReference type="RuleBase" id="RU000363"/>
    </source>
</evidence>
<evidence type="ECO:0000313" key="4">
    <source>
        <dbReference type="EMBL" id="QBK30877.1"/>
    </source>
</evidence>
<evidence type="ECO:0000256" key="2">
    <source>
        <dbReference type="ARBA" id="ARBA00023002"/>
    </source>
</evidence>
<dbReference type="OrthoDB" id="9810734at2"/>
<dbReference type="KEGG" id="rpod:E0E05_09905"/>
<sequence>MSAPDQTSPITLEPDGRVILLSGATGGIGAAMARRLLSDGFTVSVGVRNLEKAAEMFDGADPDRFAAFRFDASDLDTADAWVDATLARFGRIDGLINNAGILRQISLTEGEETLLDELWTVNVKAPFRLIRLAMPHLARTGAGRIINVASTDAKRYREGVSVGYTMTKHALMALSHAAKTAGWKDGVRCTALCPGAVDTELIASIPGVTPAAERIRPETLAEAVAFLLRMPNNASIPELIANSRLEPSI</sequence>